<keyword evidence="7" id="KW-0325">Glycoprotein</keyword>
<dbReference type="GO" id="GO:0005886">
    <property type="term" value="C:plasma membrane"/>
    <property type="evidence" value="ECO:0007669"/>
    <property type="project" value="UniProtKB-SubCell"/>
</dbReference>
<evidence type="ECO:0000256" key="6">
    <source>
        <dbReference type="ARBA" id="ARBA00023136"/>
    </source>
</evidence>
<dbReference type="EMBL" id="CAJVCH010030163">
    <property type="protein sequence ID" value="CAG7708761.1"/>
    <property type="molecule type" value="Genomic_DNA"/>
</dbReference>
<feature type="signal peptide" evidence="8">
    <location>
        <begin position="1"/>
        <end position="17"/>
    </location>
</feature>
<dbReference type="Pfam" id="PF01130">
    <property type="entry name" value="CD36"/>
    <property type="match status" value="1"/>
</dbReference>
<reference evidence="9" key="1">
    <citation type="submission" date="2021-06" db="EMBL/GenBank/DDBJ databases">
        <authorList>
            <person name="Hodson N. C."/>
            <person name="Mongue J. A."/>
            <person name="Jaron S. K."/>
        </authorList>
    </citation>
    <scope>NUCLEOTIDE SEQUENCE</scope>
</reference>
<evidence type="ECO:0000256" key="5">
    <source>
        <dbReference type="ARBA" id="ARBA00022989"/>
    </source>
</evidence>
<dbReference type="GO" id="GO:0005737">
    <property type="term" value="C:cytoplasm"/>
    <property type="evidence" value="ECO:0007669"/>
    <property type="project" value="TreeGrafter"/>
</dbReference>
<evidence type="ECO:0000256" key="8">
    <source>
        <dbReference type="SAM" id="SignalP"/>
    </source>
</evidence>
<feature type="chain" id="PRO_5035184093" evidence="8">
    <location>
        <begin position="18"/>
        <end position="477"/>
    </location>
</feature>
<dbReference type="AlphaFoldDB" id="A0A8J2JCC8"/>
<name>A0A8J2JCC8_9HEXA</name>
<evidence type="ECO:0000313" key="10">
    <source>
        <dbReference type="Proteomes" id="UP000708208"/>
    </source>
</evidence>
<organism evidence="9 10">
    <name type="scientific">Allacma fusca</name>
    <dbReference type="NCBI Taxonomy" id="39272"/>
    <lineage>
        <taxon>Eukaryota</taxon>
        <taxon>Metazoa</taxon>
        <taxon>Ecdysozoa</taxon>
        <taxon>Arthropoda</taxon>
        <taxon>Hexapoda</taxon>
        <taxon>Collembola</taxon>
        <taxon>Symphypleona</taxon>
        <taxon>Sminthuridae</taxon>
        <taxon>Allacma</taxon>
    </lineage>
</organism>
<comment type="similarity">
    <text evidence="2">Belongs to the CD36 family.</text>
</comment>
<sequence>MNLSLLLLICAAYGVHTNPLEGQDPESQYRLKVKVVHVTNPEEFLRGGGQVKLGLRLHGPFVYNVKITKTKVAANPNGTATFETKKSYDFNPQESIAKEDQALFTVPNVPYFNLVNSNEDPKLIEDLVRESNSSPFVLKTVQELLWGYEDPLLQLMSEKGLRKGSTFGIFAEDEEVQGMTLTVSSSSKMQSGHYDTIDVYNGNTRFNTWGNALCDQIKGTDLLDSDVRIHPLEKGFGYDSFFYLSSRFCRPLKFSYKANETDSEGTIQYLRYKPDDEFFGSVKNYPENKCFCSATDDCPLLGTADISKCKPGLVLSRPYFKLADETIRKQFSSGFEAHDDNEDILELEAGTGKISTFQLTLQWNVQMKKVQALNHTVNFTSVLLPMLHSSDFIQTSPSSNQGNEEEYQVIDDDAPQAMELAAPDGAKKVVKKIIEKKIEKKLLGKKRKHKSSASTFNNQWTIIVAILSALTTSQLLL</sequence>
<keyword evidence="8" id="KW-0732">Signal</keyword>
<dbReference type="PANTHER" id="PTHR11923:SF51">
    <property type="entry name" value="LYSOSOME MEMBRANE PROTEIN 2"/>
    <property type="match status" value="1"/>
</dbReference>
<dbReference type="InterPro" id="IPR002159">
    <property type="entry name" value="CD36_fam"/>
</dbReference>
<keyword evidence="5" id="KW-1133">Transmembrane helix</keyword>
<comment type="subcellular location">
    <subcellularLocation>
        <location evidence="1">Cell membrane</location>
    </subcellularLocation>
</comment>
<dbReference type="PANTHER" id="PTHR11923">
    <property type="entry name" value="SCAVENGER RECEPTOR CLASS B TYPE-1 SR-B1"/>
    <property type="match status" value="1"/>
</dbReference>
<dbReference type="GO" id="GO:0005044">
    <property type="term" value="F:scavenger receptor activity"/>
    <property type="evidence" value="ECO:0007669"/>
    <property type="project" value="TreeGrafter"/>
</dbReference>
<accession>A0A8J2JCC8</accession>
<evidence type="ECO:0000256" key="3">
    <source>
        <dbReference type="ARBA" id="ARBA00022475"/>
    </source>
</evidence>
<gene>
    <name evidence="9" type="ORF">AFUS01_LOCUS4786</name>
</gene>
<keyword evidence="3" id="KW-1003">Cell membrane</keyword>
<evidence type="ECO:0000256" key="4">
    <source>
        <dbReference type="ARBA" id="ARBA00022692"/>
    </source>
</evidence>
<evidence type="ECO:0000256" key="1">
    <source>
        <dbReference type="ARBA" id="ARBA00004236"/>
    </source>
</evidence>
<protein>
    <submittedName>
        <fullName evidence="9">Uncharacterized protein</fullName>
    </submittedName>
</protein>
<evidence type="ECO:0000256" key="2">
    <source>
        <dbReference type="ARBA" id="ARBA00010532"/>
    </source>
</evidence>
<proteinExistence type="inferred from homology"/>
<keyword evidence="10" id="KW-1185">Reference proteome</keyword>
<keyword evidence="6" id="KW-0472">Membrane</keyword>
<keyword evidence="4" id="KW-0812">Transmembrane</keyword>
<dbReference type="OrthoDB" id="18585at2759"/>
<evidence type="ECO:0000256" key="7">
    <source>
        <dbReference type="ARBA" id="ARBA00023180"/>
    </source>
</evidence>
<dbReference type="Proteomes" id="UP000708208">
    <property type="component" value="Unassembled WGS sequence"/>
</dbReference>
<comment type="caution">
    <text evidence="9">The sequence shown here is derived from an EMBL/GenBank/DDBJ whole genome shotgun (WGS) entry which is preliminary data.</text>
</comment>
<evidence type="ECO:0000313" key="9">
    <source>
        <dbReference type="EMBL" id="CAG7708761.1"/>
    </source>
</evidence>